<protein>
    <submittedName>
        <fullName evidence="1">Uncharacterized protein</fullName>
    </submittedName>
</protein>
<evidence type="ECO:0000313" key="2">
    <source>
        <dbReference type="Proteomes" id="UP000316624"/>
    </source>
</evidence>
<comment type="caution">
    <text evidence="1">The sequence shown here is derived from an EMBL/GenBank/DDBJ whole genome shotgun (WGS) entry which is preliminary data.</text>
</comment>
<dbReference type="EMBL" id="VLKK01000002">
    <property type="protein sequence ID" value="TWH96748.1"/>
    <property type="molecule type" value="Genomic_DNA"/>
</dbReference>
<gene>
    <name evidence="1" type="ORF">IQ35_00679</name>
</gene>
<sequence>MHRFLRIFSGLRVRSRVASYQLAIHINRSTDPTILVVGAVAAANHLPTLTLVVLTGMAGHG</sequence>
<organism evidence="1 2">
    <name type="scientific">Sphingobium wenxiniae (strain DSM 21828 / CGMCC 1.7748 / JZ-1)</name>
    <dbReference type="NCBI Taxonomy" id="595605"/>
    <lineage>
        <taxon>Bacteria</taxon>
        <taxon>Pseudomonadati</taxon>
        <taxon>Pseudomonadota</taxon>
        <taxon>Alphaproteobacteria</taxon>
        <taxon>Sphingomonadales</taxon>
        <taxon>Sphingomonadaceae</taxon>
        <taxon>Sphingobium</taxon>
    </lineage>
</organism>
<keyword evidence="2" id="KW-1185">Reference proteome</keyword>
<proteinExistence type="predicted"/>
<dbReference type="Proteomes" id="UP000316624">
    <property type="component" value="Unassembled WGS sequence"/>
</dbReference>
<accession>A0A562KMT3</accession>
<evidence type="ECO:0000313" key="1">
    <source>
        <dbReference type="EMBL" id="TWH96748.1"/>
    </source>
</evidence>
<name>A0A562KMT3_SPHWJ</name>
<reference evidence="1 2" key="1">
    <citation type="journal article" date="2015" name="Stand. Genomic Sci.">
        <title>Genomic Encyclopedia of Bacterial and Archaeal Type Strains, Phase III: the genomes of soil and plant-associated and newly described type strains.</title>
        <authorList>
            <person name="Whitman W.B."/>
            <person name="Woyke T."/>
            <person name="Klenk H.P."/>
            <person name="Zhou Y."/>
            <person name="Lilburn T.G."/>
            <person name="Beck B.J."/>
            <person name="De Vos P."/>
            <person name="Vandamme P."/>
            <person name="Eisen J.A."/>
            <person name="Garrity G."/>
            <person name="Hugenholtz P."/>
            <person name="Kyrpides N.C."/>
        </authorList>
    </citation>
    <scope>NUCLEOTIDE SEQUENCE [LARGE SCALE GENOMIC DNA]</scope>
    <source>
        <strain evidence="1 2">CGMCC 1.7748</strain>
    </source>
</reference>
<dbReference type="AlphaFoldDB" id="A0A562KMT3"/>